<sequence length="167" mass="18871">MASAGKVLIYRRSEQMHFFLPLYSCSFVSINPIMTSTLQSCRESSSIIDFPSLFWLQEESSIKLEEQGSRFGLSSEDLTNTSKQVRAAYRPDMQNLHQFMQLVYVCVSVSVDFSGRLWHSSQSSTTKADSKEIPPREPEPGDWTSSSCHAFSSTCQTKPKVSKGFKF</sequence>
<evidence type="ECO:0000256" key="1">
    <source>
        <dbReference type="SAM" id="MobiDB-lite"/>
    </source>
</evidence>
<evidence type="ECO:0000313" key="3">
    <source>
        <dbReference type="Proteomes" id="UP001482620"/>
    </source>
</evidence>
<name>A0ABV0V3T0_9TELE</name>
<proteinExistence type="predicted"/>
<keyword evidence="3" id="KW-1185">Reference proteome</keyword>
<protein>
    <submittedName>
        <fullName evidence="2">Uncharacterized protein</fullName>
    </submittedName>
</protein>
<reference evidence="2 3" key="1">
    <citation type="submission" date="2021-06" db="EMBL/GenBank/DDBJ databases">
        <authorList>
            <person name="Palmer J.M."/>
        </authorList>
    </citation>
    <scope>NUCLEOTIDE SEQUENCE [LARGE SCALE GENOMIC DNA]</scope>
    <source>
        <strain evidence="3">if_2019</strain>
        <tissue evidence="2">Muscle</tissue>
    </source>
</reference>
<dbReference type="Proteomes" id="UP001482620">
    <property type="component" value="Unassembled WGS sequence"/>
</dbReference>
<feature type="compositionally biased region" description="Basic and acidic residues" evidence="1">
    <location>
        <begin position="128"/>
        <end position="139"/>
    </location>
</feature>
<feature type="region of interest" description="Disordered" evidence="1">
    <location>
        <begin position="124"/>
        <end position="151"/>
    </location>
</feature>
<accession>A0ABV0V3T0</accession>
<evidence type="ECO:0000313" key="2">
    <source>
        <dbReference type="EMBL" id="MEQ2251457.1"/>
    </source>
</evidence>
<organism evidence="2 3">
    <name type="scientific">Ilyodon furcidens</name>
    <name type="common">goldbreast splitfin</name>
    <dbReference type="NCBI Taxonomy" id="33524"/>
    <lineage>
        <taxon>Eukaryota</taxon>
        <taxon>Metazoa</taxon>
        <taxon>Chordata</taxon>
        <taxon>Craniata</taxon>
        <taxon>Vertebrata</taxon>
        <taxon>Euteleostomi</taxon>
        <taxon>Actinopterygii</taxon>
        <taxon>Neopterygii</taxon>
        <taxon>Teleostei</taxon>
        <taxon>Neoteleostei</taxon>
        <taxon>Acanthomorphata</taxon>
        <taxon>Ovalentaria</taxon>
        <taxon>Atherinomorphae</taxon>
        <taxon>Cyprinodontiformes</taxon>
        <taxon>Goodeidae</taxon>
        <taxon>Ilyodon</taxon>
    </lineage>
</organism>
<gene>
    <name evidence="2" type="ORF">ILYODFUR_011100</name>
</gene>
<dbReference type="EMBL" id="JAHRIQ010093511">
    <property type="protein sequence ID" value="MEQ2251457.1"/>
    <property type="molecule type" value="Genomic_DNA"/>
</dbReference>
<comment type="caution">
    <text evidence="2">The sequence shown here is derived from an EMBL/GenBank/DDBJ whole genome shotgun (WGS) entry which is preliminary data.</text>
</comment>